<sequence>MKIIPKKLLKLNLLLAIIVFCLPFIMYAYLLIPEIKVVNFLFFSYELQNFENAHLFIFFLFGKFYIILFLSIWFLTIIDWWRYFIFPAIVLVSLQAYATLESVLGVDKNHVSIGVGIGVLYVIILQLLHRTLKIYRANTIHLLTFDIIKLISSYSSEKKLIILKQKLIDDQNSKNARENQNNRLNHKIKTLQSYLAHNGKLVYKYFAKSLDIKMEYLIVFLLLLAPFILKSYIFIPKIEDSVLRIGSFQYDTHFNSLYIFFYFFSIKFFHIFMLSIWFFTTKTILKYGIFFNIIIAIFQMFQVLNNKTSKLDENELWTALPIMIPILLTFLLLHRLIKYKNRNEVLNEEIEQEIQQVISELNSLDTLENKLVQELQLLRENKHALVKKDYLEQLKIIKAKLQTSNFN</sequence>
<proteinExistence type="predicted"/>
<keyword evidence="1" id="KW-0175">Coiled coil</keyword>
<evidence type="ECO:0000256" key="2">
    <source>
        <dbReference type="SAM" id="Phobius"/>
    </source>
</evidence>
<keyword evidence="2" id="KW-0812">Transmembrane</keyword>
<keyword evidence="2" id="KW-1133">Transmembrane helix</keyword>
<dbReference type="Proteomes" id="UP000182114">
    <property type="component" value="Unassembled WGS sequence"/>
</dbReference>
<feature type="transmembrane region" description="Helical" evidence="2">
    <location>
        <begin position="12"/>
        <end position="32"/>
    </location>
</feature>
<feature type="transmembrane region" description="Helical" evidence="2">
    <location>
        <begin position="316"/>
        <end position="333"/>
    </location>
</feature>
<evidence type="ECO:0000313" key="4">
    <source>
        <dbReference type="Proteomes" id="UP000182114"/>
    </source>
</evidence>
<keyword evidence="2" id="KW-0472">Membrane</keyword>
<feature type="transmembrane region" description="Helical" evidence="2">
    <location>
        <begin position="110"/>
        <end position="128"/>
    </location>
</feature>
<name>A0A1G7G501_9FLAO</name>
<reference evidence="4" key="1">
    <citation type="submission" date="2016-10" db="EMBL/GenBank/DDBJ databases">
        <authorList>
            <person name="Varghese N."/>
            <person name="Submissions S."/>
        </authorList>
    </citation>
    <scope>NUCLEOTIDE SEQUENCE [LARGE SCALE GENOMIC DNA]</scope>
    <source>
        <strain evidence="4">DSM 24729</strain>
    </source>
</reference>
<protein>
    <submittedName>
        <fullName evidence="3">Uncharacterized protein</fullName>
    </submittedName>
</protein>
<feature type="transmembrane region" description="Helical" evidence="2">
    <location>
        <begin position="255"/>
        <end position="280"/>
    </location>
</feature>
<feature type="transmembrane region" description="Helical" evidence="2">
    <location>
        <begin position="80"/>
        <end position="98"/>
    </location>
</feature>
<dbReference type="AlphaFoldDB" id="A0A1G7G501"/>
<feature type="transmembrane region" description="Helical" evidence="2">
    <location>
        <begin position="52"/>
        <end position="73"/>
    </location>
</feature>
<dbReference type="RefSeq" id="WP_074538032.1">
    <property type="nucleotide sequence ID" value="NZ_FNBD01000004.1"/>
</dbReference>
<dbReference type="EMBL" id="FNBD01000004">
    <property type="protein sequence ID" value="SDE83167.1"/>
    <property type="molecule type" value="Genomic_DNA"/>
</dbReference>
<evidence type="ECO:0000313" key="3">
    <source>
        <dbReference type="EMBL" id="SDE83167.1"/>
    </source>
</evidence>
<gene>
    <name evidence="3" type="ORF">SAMN04487992_104128</name>
</gene>
<evidence type="ECO:0000256" key="1">
    <source>
        <dbReference type="SAM" id="Coils"/>
    </source>
</evidence>
<feature type="coiled-coil region" evidence="1">
    <location>
        <begin position="336"/>
        <end position="381"/>
    </location>
</feature>
<accession>A0A1G7G501</accession>
<organism evidence="3 4">
    <name type="scientific">Cellulophaga baltica</name>
    <dbReference type="NCBI Taxonomy" id="76594"/>
    <lineage>
        <taxon>Bacteria</taxon>
        <taxon>Pseudomonadati</taxon>
        <taxon>Bacteroidota</taxon>
        <taxon>Flavobacteriia</taxon>
        <taxon>Flavobacteriales</taxon>
        <taxon>Flavobacteriaceae</taxon>
        <taxon>Cellulophaga</taxon>
    </lineage>
</organism>
<feature type="transmembrane region" description="Helical" evidence="2">
    <location>
        <begin position="216"/>
        <end position="235"/>
    </location>
</feature>
<keyword evidence="4" id="KW-1185">Reference proteome</keyword>
<feature type="transmembrane region" description="Helical" evidence="2">
    <location>
        <begin position="287"/>
        <end position="304"/>
    </location>
</feature>